<name>E0I3Y1_9BACL</name>
<feature type="domain" description="Glycosyltransferase 2-like" evidence="2">
    <location>
        <begin position="260"/>
        <end position="375"/>
    </location>
</feature>
<proteinExistence type="predicted"/>
<dbReference type="SUPFAM" id="SSF51161">
    <property type="entry name" value="Trimeric LpxA-like enzymes"/>
    <property type="match status" value="1"/>
</dbReference>
<dbReference type="PANTHER" id="PTHR23416">
    <property type="entry name" value="SIALIC ACID SYNTHASE-RELATED"/>
    <property type="match status" value="1"/>
</dbReference>
<gene>
    <name evidence="3" type="ORF">PaecuDRAFT_0506</name>
</gene>
<dbReference type="InterPro" id="IPR029044">
    <property type="entry name" value="Nucleotide-diphossugar_trans"/>
</dbReference>
<dbReference type="Pfam" id="PF00535">
    <property type="entry name" value="Glycos_transf_2"/>
    <property type="match status" value="1"/>
</dbReference>
<dbReference type="PANTHER" id="PTHR23416:SF78">
    <property type="entry name" value="LIPOPOLYSACCHARIDE BIOSYNTHESIS O-ACETYL TRANSFERASE WBBJ-RELATED"/>
    <property type="match status" value="1"/>
</dbReference>
<accession>E0I3Y1</accession>
<reference evidence="3 4" key="1">
    <citation type="submission" date="2010-07" db="EMBL/GenBank/DDBJ databases">
        <title>The draft genome of Paenibacillus curdlanolyticus YK9.</title>
        <authorList>
            <consortium name="US DOE Joint Genome Institute (JGI-PGF)"/>
            <person name="Lucas S."/>
            <person name="Copeland A."/>
            <person name="Lapidus A."/>
            <person name="Cheng J.-F."/>
            <person name="Bruce D."/>
            <person name="Goodwin L."/>
            <person name="Pitluck S."/>
            <person name="Land M.L."/>
            <person name="Hauser L."/>
            <person name="Chang Y.-J."/>
            <person name="Jeffries C."/>
            <person name="Anderson I.J."/>
            <person name="Johnson E."/>
            <person name="Loganathan U."/>
            <person name="Mulhopadhyay B."/>
            <person name="Kyrpides N."/>
            <person name="Woyke T.J."/>
        </authorList>
    </citation>
    <scope>NUCLEOTIDE SEQUENCE [LARGE SCALE GENOMIC DNA]</scope>
    <source>
        <strain evidence="3 4">YK9</strain>
    </source>
</reference>
<dbReference type="SUPFAM" id="SSF53448">
    <property type="entry name" value="Nucleotide-diphospho-sugar transferases"/>
    <property type="match status" value="1"/>
</dbReference>
<sequence length="553" mass="60998">MSGSHDAGHSSQNEQLSEGTDKSVEIDAGVEPEASASTDVAAHVVETAETVEAADTADTTDAATDSHGFYHLGQNTVIEAGSQMHGMPEMSIGSGVFMRTGAWFNICTEVTGERPKIIVGDGCQFNVGVSVSAANRIVLERFSIYGHHSYITDTQHEYRQIGIPIIMQGITRVDDETIIGEGTWVGANCIIGGGIRIGRGSVIGANSVVTRSLPDYCVAVGSPARIVKMFDTEAADWISARTPEEIEAVMRRRRERPVLSICIPTYNRASDLLRCLHSIVMQTGDCTLIEIVVSDNASPDGTQQVLETFAAQHSNCNLRYWRNEENIGAERNIVKLLDEARGDYMLLHGDDDFFHDMTIMPLLHLINTNRSSSVIFIDVLNDNAQVESGEGLDAFIARASINSGFLSSVILERAIYEQMEDKSAFIGTGFNHIYLQLEAIRRKPGFTAINKSMFAYAGNDPAGYNFGEYFIAGYLRILRHFEQRGLSAEALKHEKGNMLASTILPWYKRIVEQGLGTDLTGFEDIYTAHYKDEPYYEAVLAWIRDVKRPEQAE</sequence>
<feature type="region of interest" description="Disordered" evidence="1">
    <location>
        <begin position="1"/>
        <end position="22"/>
    </location>
</feature>
<organism evidence="3 4">
    <name type="scientific">Paenibacillus curdlanolyticus YK9</name>
    <dbReference type="NCBI Taxonomy" id="717606"/>
    <lineage>
        <taxon>Bacteria</taxon>
        <taxon>Bacillati</taxon>
        <taxon>Bacillota</taxon>
        <taxon>Bacilli</taxon>
        <taxon>Bacillales</taxon>
        <taxon>Paenibacillaceae</taxon>
        <taxon>Paenibacillus</taxon>
    </lineage>
</organism>
<dbReference type="Proteomes" id="UP000005387">
    <property type="component" value="Unassembled WGS sequence"/>
</dbReference>
<dbReference type="InterPro" id="IPR001173">
    <property type="entry name" value="Glyco_trans_2-like"/>
</dbReference>
<evidence type="ECO:0000259" key="2">
    <source>
        <dbReference type="Pfam" id="PF00535"/>
    </source>
</evidence>
<dbReference type="InterPro" id="IPR051159">
    <property type="entry name" value="Hexapeptide_acetyltransf"/>
</dbReference>
<evidence type="ECO:0000256" key="1">
    <source>
        <dbReference type="SAM" id="MobiDB-lite"/>
    </source>
</evidence>
<evidence type="ECO:0000313" key="3">
    <source>
        <dbReference type="EMBL" id="EFM12995.1"/>
    </source>
</evidence>
<feature type="compositionally biased region" description="Polar residues" evidence="1">
    <location>
        <begin position="1"/>
        <end position="18"/>
    </location>
</feature>
<dbReference type="OrthoDB" id="2053790at2"/>
<dbReference type="InterPro" id="IPR001451">
    <property type="entry name" value="Hexapep"/>
</dbReference>
<dbReference type="Pfam" id="PF00132">
    <property type="entry name" value="Hexapep"/>
    <property type="match status" value="1"/>
</dbReference>
<dbReference type="CDD" id="cd00761">
    <property type="entry name" value="Glyco_tranf_GTA_type"/>
    <property type="match status" value="1"/>
</dbReference>
<dbReference type="RefSeq" id="WP_006036523.1">
    <property type="nucleotide sequence ID" value="NZ_AEDD01000001.1"/>
</dbReference>
<dbReference type="CDD" id="cd04647">
    <property type="entry name" value="LbH_MAT_like"/>
    <property type="match status" value="1"/>
</dbReference>
<dbReference type="eggNOG" id="COG0110">
    <property type="taxonomic scope" value="Bacteria"/>
</dbReference>
<dbReference type="STRING" id="717606.PaecuDRAFT_0506"/>
<dbReference type="Gene3D" id="2.160.10.10">
    <property type="entry name" value="Hexapeptide repeat proteins"/>
    <property type="match status" value="1"/>
</dbReference>
<dbReference type="GO" id="GO:0016740">
    <property type="term" value="F:transferase activity"/>
    <property type="evidence" value="ECO:0007669"/>
    <property type="project" value="UniProtKB-KW"/>
</dbReference>
<dbReference type="InterPro" id="IPR011004">
    <property type="entry name" value="Trimer_LpxA-like_sf"/>
</dbReference>
<keyword evidence="4" id="KW-1185">Reference proteome</keyword>
<protein>
    <submittedName>
        <fullName evidence="3">Glycosyl transferase family 2</fullName>
    </submittedName>
</protein>
<evidence type="ECO:0000313" key="4">
    <source>
        <dbReference type="Proteomes" id="UP000005387"/>
    </source>
</evidence>
<keyword evidence="3" id="KW-0808">Transferase</keyword>
<dbReference type="EMBL" id="AEDD01000001">
    <property type="protein sequence ID" value="EFM12995.1"/>
    <property type="molecule type" value="Genomic_DNA"/>
</dbReference>
<dbReference type="AlphaFoldDB" id="E0I3Y1"/>
<dbReference type="Gene3D" id="3.90.550.10">
    <property type="entry name" value="Spore Coat Polysaccharide Biosynthesis Protein SpsA, Chain A"/>
    <property type="match status" value="1"/>
</dbReference>